<organism evidence="1 2">
    <name type="scientific">Halomicrobium zhouii</name>
    <dbReference type="NCBI Taxonomy" id="767519"/>
    <lineage>
        <taxon>Archaea</taxon>
        <taxon>Methanobacteriati</taxon>
        <taxon>Methanobacteriota</taxon>
        <taxon>Stenosarchaea group</taxon>
        <taxon>Halobacteria</taxon>
        <taxon>Halobacteriales</taxon>
        <taxon>Haloarculaceae</taxon>
        <taxon>Halomicrobium</taxon>
    </lineage>
</organism>
<proteinExistence type="predicted"/>
<dbReference type="PANTHER" id="PTHR35332">
    <property type="entry name" value="REGULATION OF ENOLASE PROTEIN 1"/>
    <property type="match status" value="1"/>
</dbReference>
<dbReference type="RefSeq" id="WP_089816767.1">
    <property type="nucleotide sequence ID" value="NZ_FOZK01000002.1"/>
</dbReference>
<dbReference type="PANTHER" id="PTHR35332:SF2">
    <property type="entry name" value="REGULATION OF ENOLASE PROTEIN 1"/>
    <property type="match status" value="1"/>
</dbReference>
<dbReference type="AlphaFoldDB" id="A0A1I6LBV6"/>
<protein>
    <recommendedName>
        <fullName evidence="3">Regulation of enolase protein 1, concanavalin A-like superfamily</fullName>
    </recommendedName>
</protein>
<keyword evidence="2" id="KW-1185">Reference proteome</keyword>
<dbReference type="InterPro" id="IPR015987">
    <property type="entry name" value="UCP022704"/>
</dbReference>
<evidence type="ECO:0000313" key="1">
    <source>
        <dbReference type="EMBL" id="SFS00919.1"/>
    </source>
</evidence>
<dbReference type="STRING" id="767519.SAMN05216559_2423"/>
<evidence type="ECO:0000313" key="2">
    <source>
        <dbReference type="Proteomes" id="UP000199062"/>
    </source>
</evidence>
<evidence type="ECO:0008006" key="3">
    <source>
        <dbReference type="Google" id="ProtNLM"/>
    </source>
</evidence>
<dbReference type="PIRSF" id="PIRSF022704">
    <property type="entry name" value="UCP022704"/>
    <property type="match status" value="1"/>
</dbReference>
<gene>
    <name evidence="1" type="ORF">SAMN05216559_2423</name>
</gene>
<dbReference type="Gene3D" id="2.60.120.200">
    <property type="match status" value="1"/>
</dbReference>
<dbReference type="OrthoDB" id="228137at2157"/>
<dbReference type="EMBL" id="FOZK01000002">
    <property type="protein sequence ID" value="SFS00919.1"/>
    <property type="molecule type" value="Genomic_DNA"/>
</dbReference>
<dbReference type="InterPro" id="IPR009784">
    <property type="entry name" value="DUF1349"/>
</dbReference>
<dbReference type="Pfam" id="PF07081">
    <property type="entry name" value="DUF1349"/>
    <property type="match status" value="1"/>
</dbReference>
<name>A0A1I6LBV6_9EURY</name>
<reference evidence="1 2" key="1">
    <citation type="submission" date="2016-10" db="EMBL/GenBank/DDBJ databases">
        <authorList>
            <person name="de Groot N.N."/>
        </authorList>
    </citation>
    <scope>NUCLEOTIDE SEQUENCE [LARGE SCALE GENOMIC DNA]</scope>
    <source>
        <strain evidence="1 2">CGMCC 1.10457</strain>
    </source>
</reference>
<dbReference type="InterPro" id="IPR013320">
    <property type="entry name" value="ConA-like_dom_sf"/>
</dbReference>
<sequence length="176" mass="20096">MEWYNEPPDWREAGDSLVVQAGPETDCWRVTLHDYVADDAHFYHRAVDGDFTATVEFTGDYESQYDQAGLMVRDSEERWLKCGIEYVDGAQQASAVVTREFSDWSVVPLDDDPASVWIRVERTGPAIEVFFSRDGREFTMIRQAYLTETETLRVGPMAAAPRGDGFETVFENFDVE</sequence>
<accession>A0A1I6LBV6</accession>
<dbReference type="SUPFAM" id="SSF49899">
    <property type="entry name" value="Concanavalin A-like lectins/glucanases"/>
    <property type="match status" value="1"/>
</dbReference>
<dbReference type="Proteomes" id="UP000199062">
    <property type="component" value="Unassembled WGS sequence"/>
</dbReference>